<feature type="transmembrane region" description="Helical" evidence="7">
    <location>
        <begin position="375"/>
        <end position="399"/>
    </location>
</feature>
<organism evidence="8 9">
    <name type="scientific">Coriobacterium glomerans (strain ATCC 49209 / DSM 20642 / JCM 10262 / PW2)</name>
    <dbReference type="NCBI Taxonomy" id="700015"/>
    <lineage>
        <taxon>Bacteria</taxon>
        <taxon>Bacillati</taxon>
        <taxon>Actinomycetota</taxon>
        <taxon>Coriobacteriia</taxon>
        <taxon>Coriobacteriales</taxon>
        <taxon>Coriobacteriaceae</taxon>
        <taxon>Coriobacterium</taxon>
    </lineage>
</organism>
<dbReference type="OrthoDB" id="9772725at2"/>
<dbReference type="eggNOG" id="COG3104">
    <property type="taxonomic scope" value="Bacteria"/>
</dbReference>
<feature type="transmembrane region" description="Helical" evidence="7">
    <location>
        <begin position="77"/>
        <end position="97"/>
    </location>
</feature>
<name>F2N9X1_CORGP</name>
<dbReference type="Gene3D" id="1.20.1250.20">
    <property type="entry name" value="MFS general substrate transporter like domains"/>
    <property type="match status" value="1"/>
</dbReference>
<dbReference type="InterPro" id="IPR036259">
    <property type="entry name" value="MFS_trans_sf"/>
</dbReference>
<evidence type="ECO:0000313" key="9">
    <source>
        <dbReference type="Proteomes" id="UP000006851"/>
    </source>
</evidence>
<dbReference type="AlphaFoldDB" id="F2N9X1"/>
<dbReference type="GO" id="GO:0005886">
    <property type="term" value="C:plasma membrane"/>
    <property type="evidence" value="ECO:0007669"/>
    <property type="project" value="UniProtKB-SubCell"/>
</dbReference>
<keyword evidence="4 7" id="KW-0812">Transmembrane</keyword>
<dbReference type="Pfam" id="PF00854">
    <property type="entry name" value="PTR2"/>
    <property type="match status" value="1"/>
</dbReference>
<dbReference type="GO" id="GO:0015833">
    <property type="term" value="P:peptide transport"/>
    <property type="evidence" value="ECO:0007669"/>
    <property type="project" value="InterPro"/>
</dbReference>
<keyword evidence="3" id="KW-1003">Cell membrane</keyword>
<feature type="transmembrane region" description="Helical" evidence="7">
    <location>
        <begin position="235"/>
        <end position="255"/>
    </location>
</feature>
<keyword evidence="2" id="KW-0813">Transport</keyword>
<dbReference type="STRING" id="700015.Corgl_0098"/>
<dbReference type="EMBL" id="CP002628">
    <property type="protein sequence ID" value="AEB06226.1"/>
    <property type="molecule type" value="Genomic_DNA"/>
</dbReference>
<dbReference type="NCBIfam" id="TIGR00924">
    <property type="entry name" value="yjdL_sub1_fam"/>
    <property type="match status" value="1"/>
</dbReference>
<sequence>MAEAVATPSHEADVSRALRRQTSFLGHPKAVGSLSFMVLCNSFANYGMSAILVYYLYAQIPTGLGLTQAEAAQLVSLYSACTVLTGLIGSYVADRVLGPRRALTIARSIQALAFTLLAIPFLGIFGYAASQVLLCIGTMAAGRSQDALTKKMYDLDDPRCDGAFGLQYVINNIGAAVPALVGTVALVSGYHVAFALPAALQIAGVVVYVLTQESYFGPIGLEPDDPMTPAAKRTFLIGLAAAVAAAIALGSWAFISGTVTISVFANAVSTVAIFVPLFYLAYIIKSKKNTREESRHVMSIVPLFLCTAVTNVVFQQAMGVLSIYSETTVDRMLFGIEVTPAIFSTLGAVFSIVFGSICTLLWTKLKRQPTAAAKVGFGSMIYGIAPLFMCLPFLLYPVGVKVSPLWIIGFWFIAMLGEAIGCPVGYSASAKVAPAAFSTQMITVWALTGSFGGGMATIMVNFYHEGSEVPYFMLLGGICIVISLAVLVFSRQLERGMGFASADE</sequence>
<evidence type="ECO:0000256" key="7">
    <source>
        <dbReference type="SAM" id="Phobius"/>
    </source>
</evidence>
<keyword evidence="6 7" id="KW-0472">Membrane</keyword>
<feature type="transmembrane region" description="Helical" evidence="7">
    <location>
        <begin position="341"/>
        <end position="363"/>
    </location>
</feature>
<evidence type="ECO:0000256" key="1">
    <source>
        <dbReference type="ARBA" id="ARBA00004651"/>
    </source>
</evidence>
<feature type="transmembrane region" description="Helical" evidence="7">
    <location>
        <begin position="441"/>
        <end position="463"/>
    </location>
</feature>
<dbReference type="PANTHER" id="PTHR23517:SF15">
    <property type="entry name" value="PROTON-DEPENDENT OLIGOPEPTIDE FAMILY TRANSPORT PROTEIN"/>
    <property type="match status" value="1"/>
</dbReference>
<dbReference type="RefSeq" id="WP_013707969.1">
    <property type="nucleotide sequence ID" value="NC_015389.1"/>
</dbReference>
<evidence type="ECO:0000256" key="2">
    <source>
        <dbReference type="ARBA" id="ARBA00022448"/>
    </source>
</evidence>
<dbReference type="HOGENOM" id="CLU_004790_0_1_11"/>
<dbReference type="InterPro" id="IPR005279">
    <property type="entry name" value="Dipep/tripep_permease"/>
</dbReference>
<feature type="transmembrane region" description="Helical" evidence="7">
    <location>
        <begin position="109"/>
        <end position="129"/>
    </location>
</feature>
<feature type="transmembrane region" description="Helical" evidence="7">
    <location>
        <begin position="261"/>
        <end position="284"/>
    </location>
</feature>
<keyword evidence="5 7" id="KW-1133">Transmembrane helix</keyword>
<evidence type="ECO:0000256" key="3">
    <source>
        <dbReference type="ARBA" id="ARBA00022475"/>
    </source>
</evidence>
<evidence type="ECO:0000256" key="5">
    <source>
        <dbReference type="ARBA" id="ARBA00022989"/>
    </source>
</evidence>
<feature type="transmembrane region" description="Helical" evidence="7">
    <location>
        <begin position="30"/>
        <end position="57"/>
    </location>
</feature>
<feature type="transmembrane region" description="Helical" evidence="7">
    <location>
        <begin position="190"/>
        <end position="210"/>
    </location>
</feature>
<gene>
    <name evidence="8" type="ordered locus">Corgl_0098</name>
</gene>
<comment type="subcellular location">
    <subcellularLocation>
        <location evidence="1">Cell membrane</location>
        <topology evidence="1">Multi-pass membrane protein</topology>
    </subcellularLocation>
</comment>
<feature type="transmembrane region" description="Helical" evidence="7">
    <location>
        <begin position="469"/>
        <end position="489"/>
    </location>
</feature>
<keyword evidence="9" id="KW-1185">Reference proteome</keyword>
<dbReference type="InterPro" id="IPR050171">
    <property type="entry name" value="MFS_Transporters"/>
</dbReference>
<feature type="transmembrane region" description="Helical" evidence="7">
    <location>
        <begin position="296"/>
        <end position="321"/>
    </location>
</feature>
<accession>F2N9X1</accession>
<dbReference type="SUPFAM" id="SSF103473">
    <property type="entry name" value="MFS general substrate transporter"/>
    <property type="match status" value="1"/>
</dbReference>
<evidence type="ECO:0000313" key="8">
    <source>
        <dbReference type="EMBL" id="AEB06226.1"/>
    </source>
</evidence>
<reference evidence="9" key="1">
    <citation type="journal article" date="2013" name="Stand. Genomic Sci.">
        <title>Complete genome sequence of Coriobacterium glomerans type strain (PW2(T)) from the midgut of Pyrrhocoris apterus L. (red soldier bug).</title>
        <authorList>
            <person name="Stackebrandt E."/>
            <person name="Zeytun A."/>
            <person name="Lapidus A."/>
            <person name="Nolan M."/>
            <person name="Lucas S."/>
            <person name="Hammon N."/>
            <person name="Deshpande S."/>
            <person name="Cheng J.F."/>
            <person name="Tapia R."/>
            <person name="Goodwin L.A."/>
            <person name="Pitluck S."/>
            <person name="Liolios K."/>
            <person name="Pagani I."/>
            <person name="Ivanova N."/>
            <person name="Mavromatis K."/>
            <person name="Mikhailova N."/>
            <person name="Huntemann M."/>
            <person name="Pati A."/>
            <person name="Chen A."/>
            <person name="Palaniappan K."/>
            <person name="Chang Y.J."/>
            <person name="Land M."/>
            <person name="Hauser L."/>
            <person name="Rohde M."/>
            <person name="Pukall R."/>
            <person name="Goker M."/>
            <person name="Detter J.C."/>
            <person name="Woyke T."/>
            <person name="Bristow J."/>
            <person name="Eisen J.A."/>
            <person name="Markowitz V."/>
            <person name="Hugenholtz P."/>
            <person name="Kyrpides N.C."/>
            <person name="Klenk H.P."/>
        </authorList>
    </citation>
    <scope>NUCLEOTIDE SEQUENCE</scope>
    <source>
        <strain evidence="9">ATCC 49209 / DSM 20642 / JCM 10262 / PW2</strain>
    </source>
</reference>
<dbReference type="KEGG" id="cgo:Corgl_0098"/>
<proteinExistence type="predicted"/>
<evidence type="ECO:0000256" key="4">
    <source>
        <dbReference type="ARBA" id="ARBA00022692"/>
    </source>
</evidence>
<dbReference type="Proteomes" id="UP000006851">
    <property type="component" value="Chromosome"/>
</dbReference>
<dbReference type="PANTHER" id="PTHR23517">
    <property type="entry name" value="RESISTANCE PROTEIN MDTM, PUTATIVE-RELATED-RELATED"/>
    <property type="match status" value="1"/>
</dbReference>
<evidence type="ECO:0000256" key="6">
    <source>
        <dbReference type="ARBA" id="ARBA00023136"/>
    </source>
</evidence>
<feature type="transmembrane region" description="Helical" evidence="7">
    <location>
        <begin position="405"/>
        <end position="429"/>
    </location>
</feature>
<dbReference type="GO" id="GO:1904680">
    <property type="term" value="F:peptide transmembrane transporter activity"/>
    <property type="evidence" value="ECO:0007669"/>
    <property type="project" value="InterPro"/>
</dbReference>
<protein>
    <submittedName>
        <fullName evidence="8">Amino acid/peptide transporter</fullName>
    </submittedName>
</protein>
<dbReference type="InterPro" id="IPR000109">
    <property type="entry name" value="POT_fam"/>
</dbReference>